<dbReference type="OrthoDB" id="97893at2"/>
<feature type="domain" description="TonB-dependent transporter Oar-like beta-barrel" evidence="9">
    <location>
        <begin position="252"/>
        <end position="1103"/>
    </location>
</feature>
<reference evidence="10 11" key="1">
    <citation type="journal article" date="2016" name="Int. J. Syst. Evol. Microbiol.">
        <title>Acidipila dinghuensis sp. nov., an acidobacterium isolated from forest soil.</title>
        <authorList>
            <person name="Jiang Y.W."/>
            <person name="Wang J."/>
            <person name="Chen M.H."/>
            <person name="Lv Y.Y."/>
            <person name="Qiu L.H."/>
        </authorList>
    </citation>
    <scope>NUCLEOTIDE SEQUENCE [LARGE SCALE GENOMIC DNA]</scope>
    <source>
        <strain evidence="10 11">DHOF10</strain>
    </source>
</reference>
<dbReference type="EMBL" id="SDMK01000001">
    <property type="protein sequence ID" value="RXS97404.1"/>
    <property type="molecule type" value="Genomic_DNA"/>
</dbReference>
<dbReference type="PANTHER" id="PTHR30069:SF46">
    <property type="entry name" value="OAR PROTEIN"/>
    <property type="match status" value="1"/>
</dbReference>
<dbReference type="SUPFAM" id="SSF56935">
    <property type="entry name" value="Porins"/>
    <property type="match status" value="1"/>
</dbReference>
<dbReference type="PANTHER" id="PTHR30069">
    <property type="entry name" value="TONB-DEPENDENT OUTER MEMBRANE RECEPTOR"/>
    <property type="match status" value="1"/>
</dbReference>
<dbReference type="AlphaFoldDB" id="A0A4Q1SIH4"/>
<comment type="subcellular location">
    <subcellularLocation>
        <location evidence="1">Cell outer membrane</location>
        <topology evidence="1">Multi-pass membrane protein</topology>
    </subcellularLocation>
</comment>
<dbReference type="InterPro" id="IPR057601">
    <property type="entry name" value="Oar-like_b-barrel"/>
</dbReference>
<evidence type="ECO:0000256" key="7">
    <source>
        <dbReference type="SAM" id="MobiDB-lite"/>
    </source>
</evidence>
<dbReference type="Pfam" id="PF13620">
    <property type="entry name" value="CarboxypepD_reg"/>
    <property type="match status" value="1"/>
</dbReference>
<keyword evidence="4" id="KW-0812">Transmembrane</keyword>
<protein>
    <recommendedName>
        <fullName evidence="9">TonB-dependent transporter Oar-like beta-barrel domain-containing protein</fullName>
    </recommendedName>
</protein>
<keyword evidence="11" id="KW-1185">Reference proteome</keyword>
<evidence type="ECO:0000256" key="5">
    <source>
        <dbReference type="ARBA" id="ARBA00023136"/>
    </source>
</evidence>
<evidence type="ECO:0000256" key="2">
    <source>
        <dbReference type="ARBA" id="ARBA00022448"/>
    </source>
</evidence>
<keyword evidence="3" id="KW-1134">Transmembrane beta strand</keyword>
<sequence>MRFRVQWPEWLRAAALLALLAVYAMAASAQSSTGGSVAGTIRDAGGRLFAALITLKNTATGDEIQVLSDRKGNFRFAEVPPGVYAMRINAPGFAVWHAESVAVEVGRITTMTAQLTMEAVEPKWKARQRKTEVGPQPALTDNLDEGAIDNLPSASGDRSAAAGLSAGTVTPAVSQDESSAGPGGVSYRGLSPMLNAASVDGVDNTLAFHAQMRGTGSGGYATAQAAIREFQVNTANAGAEYGHAAGGLVNTVTRGGSNRLHGEAAFSDRDAAWGAGNGFTTLTEQDAAGAWVSVPYKPVDVRRVGSASAGGPLRRNKLFWFGAFDRERRDFPGVARANLPATFFAAPSAQNVETLAARAGLSDAAALTAWNTVLGDLAGMLGSVPRTANQENGFARLDWRPNNRSSVLIEASGMGRKATNGALAGATETYGVGSFGSSSTTTGTALGGWTYTWRPSVVNSARFAWSRERLAQMASKPTAFEQTLASAAWGLAPQVSVDRAEGFAFGTRTSSDRRAYPDETRQQLVDGVTWIHHKHAVKVGFDYSHVQDVVDGLNGQAGAYTYASLLNFMSDLLAPDSCDGSTTGAGVYPCYSHYRQTIGLPDWSLQTEDYGVYVQDEWKLTRRLMFSAGMRYERERLPDTNPAVANGAIPQTRYLPQDRNNYGPRAGVVWDIFGSGRTVIEAGAGVNYGRVPNATVYSALSLTGTGAGAQSYYAKPLDVGAPPFPYVFGAAPALSIVPQAVYFDRHFQNPQVMQGALTLEQRFGRQTVVSLTALGSFSRELMKIVDRNVDLSATGTIHYTVDDPDKLGPLQSAAGYTSRFYYKRLNPAYDAIYAIESETNAKYEAGVLRLTRRIGAAAMNLGYTYAHAWDGNPAESALVTESGLYDPQNTSLEWAASSFDVRQRIAGQVVLHEPWHLKKWAGRAFTGYTLAMSGEWHTGLPYSMQTTGSIPALACSYEQWLQSGEDCAAIDDPGVITGSYVPVSGLGESLDGLGGSRLLPWVGRNTYRKPPITNMDVRLAKRTSITERVSLEMMAEAFNALNHQNVTSLETIGYYADNSTTETNYGRLTYMSGSASTTGSVASAFGTVTAANTSAAYRQRQLQAGVKLRF</sequence>
<keyword evidence="6" id="KW-0998">Cell outer membrane</keyword>
<feature type="compositionally biased region" description="Polar residues" evidence="7">
    <location>
        <begin position="167"/>
        <end position="178"/>
    </location>
</feature>
<dbReference type="Proteomes" id="UP000290253">
    <property type="component" value="Unassembled WGS sequence"/>
</dbReference>
<organism evidence="10 11">
    <name type="scientific">Silvibacterium dinghuense</name>
    <dbReference type="NCBI Taxonomy" id="1560006"/>
    <lineage>
        <taxon>Bacteria</taxon>
        <taxon>Pseudomonadati</taxon>
        <taxon>Acidobacteriota</taxon>
        <taxon>Terriglobia</taxon>
        <taxon>Terriglobales</taxon>
        <taxon>Acidobacteriaceae</taxon>
        <taxon>Silvibacterium</taxon>
    </lineage>
</organism>
<dbReference type="GO" id="GO:0030246">
    <property type="term" value="F:carbohydrate binding"/>
    <property type="evidence" value="ECO:0007669"/>
    <property type="project" value="InterPro"/>
</dbReference>
<comment type="caution">
    <text evidence="10">The sequence shown here is derived from an EMBL/GenBank/DDBJ whole genome shotgun (WGS) entry which is preliminary data.</text>
</comment>
<feature type="chain" id="PRO_5020227134" description="TonB-dependent transporter Oar-like beta-barrel domain-containing protein" evidence="8">
    <location>
        <begin position="27"/>
        <end position="1110"/>
    </location>
</feature>
<evidence type="ECO:0000259" key="9">
    <source>
        <dbReference type="Pfam" id="PF25183"/>
    </source>
</evidence>
<dbReference type="RefSeq" id="WP_129207183.1">
    <property type="nucleotide sequence ID" value="NZ_BMGU01000001.1"/>
</dbReference>
<dbReference type="InterPro" id="IPR036942">
    <property type="entry name" value="Beta-barrel_TonB_sf"/>
</dbReference>
<evidence type="ECO:0000256" key="6">
    <source>
        <dbReference type="ARBA" id="ARBA00023237"/>
    </source>
</evidence>
<keyword evidence="2" id="KW-0813">Transport</keyword>
<evidence type="ECO:0000256" key="3">
    <source>
        <dbReference type="ARBA" id="ARBA00022452"/>
    </source>
</evidence>
<dbReference type="SUPFAM" id="SSF49452">
    <property type="entry name" value="Starch-binding domain-like"/>
    <property type="match status" value="1"/>
</dbReference>
<keyword evidence="8" id="KW-0732">Signal</keyword>
<dbReference type="GO" id="GO:0009279">
    <property type="term" value="C:cell outer membrane"/>
    <property type="evidence" value="ECO:0007669"/>
    <property type="project" value="UniProtKB-SubCell"/>
</dbReference>
<gene>
    <name evidence="10" type="ORF">ESZ00_05740</name>
</gene>
<evidence type="ECO:0000256" key="4">
    <source>
        <dbReference type="ARBA" id="ARBA00022692"/>
    </source>
</evidence>
<proteinExistence type="predicted"/>
<evidence type="ECO:0000313" key="11">
    <source>
        <dbReference type="Proteomes" id="UP000290253"/>
    </source>
</evidence>
<dbReference type="Pfam" id="PF25183">
    <property type="entry name" value="OMP_b-brl_4"/>
    <property type="match status" value="1"/>
</dbReference>
<accession>A0A4Q1SIH4</accession>
<name>A0A4Q1SIH4_9BACT</name>
<dbReference type="InterPro" id="IPR013784">
    <property type="entry name" value="Carb-bd-like_fold"/>
</dbReference>
<feature type="region of interest" description="Disordered" evidence="7">
    <location>
        <begin position="125"/>
        <end position="185"/>
    </location>
</feature>
<dbReference type="Gene3D" id="2.40.170.20">
    <property type="entry name" value="TonB-dependent receptor, beta-barrel domain"/>
    <property type="match status" value="1"/>
</dbReference>
<dbReference type="Gene3D" id="2.60.40.1120">
    <property type="entry name" value="Carboxypeptidase-like, regulatory domain"/>
    <property type="match status" value="1"/>
</dbReference>
<feature type="signal peptide" evidence="8">
    <location>
        <begin position="1"/>
        <end position="26"/>
    </location>
</feature>
<evidence type="ECO:0000256" key="1">
    <source>
        <dbReference type="ARBA" id="ARBA00004571"/>
    </source>
</evidence>
<dbReference type="InterPro" id="IPR039426">
    <property type="entry name" value="TonB-dep_rcpt-like"/>
</dbReference>
<dbReference type="GO" id="GO:0044718">
    <property type="term" value="P:siderophore transmembrane transport"/>
    <property type="evidence" value="ECO:0007669"/>
    <property type="project" value="TreeGrafter"/>
</dbReference>
<evidence type="ECO:0000313" key="10">
    <source>
        <dbReference type="EMBL" id="RXS97404.1"/>
    </source>
</evidence>
<dbReference type="GO" id="GO:0015344">
    <property type="term" value="F:siderophore uptake transmembrane transporter activity"/>
    <property type="evidence" value="ECO:0007669"/>
    <property type="project" value="TreeGrafter"/>
</dbReference>
<evidence type="ECO:0000256" key="8">
    <source>
        <dbReference type="SAM" id="SignalP"/>
    </source>
</evidence>
<keyword evidence="5" id="KW-0472">Membrane</keyword>